<feature type="domain" description="IrrE N-terminal-like" evidence="1">
    <location>
        <begin position="174"/>
        <end position="262"/>
    </location>
</feature>
<dbReference type="Proteomes" id="UP001213691">
    <property type="component" value="Unassembled WGS sequence"/>
</dbReference>
<proteinExistence type="predicted"/>
<evidence type="ECO:0000313" key="3">
    <source>
        <dbReference type="Proteomes" id="UP001213691"/>
    </source>
</evidence>
<organism evidence="2 3">
    <name type="scientific">Shewanella metallivivens</name>
    <dbReference type="NCBI Taxonomy" id="2872342"/>
    <lineage>
        <taxon>Bacteria</taxon>
        <taxon>Pseudomonadati</taxon>
        <taxon>Pseudomonadota</taxon>
        <taxon>Gammaproteobacteria</taxon>
        <taxon>Alteromonadales</taxon>
        <taxon>Shewanellaceae</taxon>
        <taxon>Shewanella</taxon>
    </lineage>
</organism>
<dbReference type="Pfam" id="PF06114">
    <property type="entry name" value="Peptidase_M78"/>
    <property type="match status" value="1"/>
</dbReference>
<protein>
    <submittedName>
        <fullName evidence="2">ImmA/IrrE family metallo-endopeptidase</fullName>
    </submittedName>
</protein>
<evidence type="ECO:0000313" key="2">
    <source>
        <dbReference type="EMBL" id="MDD8059501.1"/>
    </source>
</evidence>
<accession>A0ABT5TLL7</accession>
<evidence type="ECO:0000259" key="1">
    <source>
        <dbReference type="Pfam" id="PF06114"/>
    </source>
</evidence>
<dbReference type="RefSeq" id="WP_238102572.1">
    <property type="nucleotide sequence ID" value="NZ_JAQQPZ010000006.1"/>
</dbReference>
<sequence length="294" mass="33319">MPRKNYDGFDDLTVNSSPLKSNPTIDLYNYLLSVEDKLPLKSLAKSGVIASPELSSLVALYSVSGIKDSGNFFKKATDSNSIHADVWSKVVLKEVMIKELSNKWCDFNVEKIDVRLITRLKELSITAEGIKSVSEVLQSIGVILVYVPTVNSAKIDGMVGRTNTGRPYIAMTLRHNRLDNFWFSLLHEIGHLKYHFLLLDSPIVENLDEVSTNDMEIEANKFALTAFIPRRLWSRTSLKFGLQNNEKLFEVSNELGVHPSIVAGRLRRDKQDYRLYSDVISEFDTRTILFEGNK</sequence>
<keyword evidence="3" id="KW-1185">Reference proteome</keyword>
<reference evidence="2 3" key="1">
    <citation type="submission" date="2023-02" db="EMBL/GenBank/DDBJ databases">
        <title>Genome sequence of Shewanella metallivivens ER-Te-42B-Light, sp. nov., enriched from sulfide tube worms (Riftia pachyptila) isolated from Explorer Ridge in the Pacific Ocean.</title>
        <authorList>
            <person name="Maltman C."/>
            <person name="Kuzyk S.B."/>
            <person name="Kyndt J.A."/>
            <person name="Yurkov V."/>
        </authorList>
    </citation>
    <scope>NUCLEOTIDE SEQUENCE [LARGE SCALE GENOMIC DNA]</scope>
    <source>
        <strain evidence="2 3">ER-Te-42B-Light</strain>
    </source>
</reference>
<dbReference type="EMBL" id="JAQQPZ010000006">
    <property type="protein sequence ID" value="MDD8059501.1"/>
    <property type="molecule type" value="Genomic_DNA"/>
</dbReference>
<dbReference type="InterPro" id="IPR010359">
    <property type="entry name" value="IrrE_HExxH"/>
</dbReference>
<dbReference type="Gene3D" id="1.10.10.2910">
    <property type="match status" value="1"/>
</dbReference>
<gene>
    <name evidence="2" type="ORF">PQR79_10340</name>
</gene>
<comment type="caution">
    <text evidence="2">The sequence shown here is derived from an EMBL/GenBank/DDBJ whole genome shotgun (WGS) entry which is preliminary data.</text>
</comment>
<name>A0ABT5TLL7_9GAMM</name>